<comment type="caution">
    <text evidence="1">The sequence shown here is derived from an EMBL/GenBank/DDBJ whole genome shotgun (WGS) entry which is preliminary data.</text>
</comment>
<reference evidence="1 2" key="1">
    <citation type="submission" date="2019-06" db="EMBL/GenBank/DDBJ databases">
        <title>Sequencing the genomes of 1000 actinobacteria strains.</title>
        <authorList>
            <person name="Klenk H.-P."/>
        </authorList>
    </citation>
    <scope>NUCLEOTIDE SEQUENCE [LARGE SCALE GENOMIC DNA]</scope>
    <source>
        <strain evidence="1 2">DSM 102131</strain>
    </source>
</reference>
<dbReference type="AlphaFoldDB" id="A0A561WWI2"/>
<dbReference type="EMBL" id="VIXA01000001">
    <property type="protein sequence ID" value="TWG28225.1"/>
    <property type="molecule type" value="Genomic_DNA"/>
</dbReference>
<protein>
    <submittedName>
        <fullName evidence="1">Uncharacterized protein</fullName>
    </submittedName>
</protein>
<name>A0A561WWI2_9ACTN</name>
<dbReference type="Proteomes" id="UP000319927">
    <property type="component" value="Unassembled WGS sequence"/>
</dbReference>
<proteinExistence type="predicted"/>
<gene>
    <name evidence="1" type="ORF">FHX75_111376</name>
</gene>
<evidence type="ECO:0000313" key="1">
    <source>
        <dbReference type="EMBL" id="TWG28225.1"/>
    </source>
</evidence>
<organism evidence="1 2">
    <name type="scientific">Micromonospora palomenae</name>
    <dbReference type="NCBI Taxonomy" id="1461247"/>
    <lineage>
        <taxon>Bacteria</taxon>
        <taxon>Bacillati</taxon>
        <taxon>Actinomycetota</taxon>
        <taxon>Actinomycetes</taxon>
        <taxon>Micromonosporales</taxon>
        <taxon>Micromonosporaceae</taxon>
        <taxon>Micromonospora</taxon>
    </lineage>
</organism>
<accession>A0A561WWI2</accession>
<keyword evidence="2" id="KW-1185">Reference proteome</keyword>
<evidence type="ECO:0000313" key="2">
    <source>
        <dbReference type="Proteomes" id="UP000319927"/>
    </source>
</evidence>
<sequence>MDLLVGTAEPDSAPSLKPFARDVAAVLGLEGLRVVGDPEYVIGDGEDFKVWLSFRPEDEEPSLSHPFWLEVAAEMDAEYEVGRRVFQMLADSGRFRVMLLLDHDCVRSTHFPCGNW</sequence>